<organism evidence="2 3">
    <name type="scientific">Lophiostoma macrostomum CBS 122681</name>
    <dbReference type="NCBI Taxonomy" id="1314788"/>
    <lineage>
        <taxon>Eukaryota</taxon>
        <taxon>Fungi</taxon>
        <taxon>Dikarya</taxon>
        <taxon>Ascomycota</taxon>
        <taxon>Pezizomycotina</taxon>
        <taxon>Dothideomycetes</taxon>
        <taxon>Pleosporomycetidae</taxon>
        <taxon>Pleosporales</taxon>
        <taxon>Lophiostomataceae</taxon>
        <taxon>Lophiostoma</taxon>
    </lineage>
</organism>
<sequence length="145" mass="15655">MSRRSQFGSQFGGPGFGGPGFGGNAFNEMGDGLMGGPTMSGQGGGNPMMGMGSQGPGRRGMSQHGMMGDPRMNFDELLGRGSMRAASSDEEIARETVRRIRQMREFVRRGGGRGRGRGGHRREYHCSLGSDADWIPRSPARFPRR</sequence>
<dbReference type="EMBL" id="MU004354">
    <property type="protein sequence ID" value="KAF2655062.1"/>
    <property type="molecule type" value="Genomic_DNA"/>
</dbReference>
<feature type="compositionally biased region" description="Gly residues" evidence="1">
    <location>
        <begin position="10"/>
        <end position="23"/>
    </location>
</feature>
<feature type="region of interest" description="Disordered" evidence="1">
    <location>
        <begin position="1"/>
        <end position="75"/>
    </location>
</feature>
<evidence type="ECO:0000313" key="2">
    <source>
        <dbReference type="EMBL" id="KAF2655062.1"/>
    </source>
</evidence>
<dbReference type="Proteomes" id="UP000799324">
    <property type="component" value="Unassembled WGS sequence"/>
</dbReference>
<accession>A0A6A6T5W5</accession>
<evidence type="ECO:0000313" key="3">
    <source>
        <dbReference type="Proteomes" id="UP000799324"/>
    </source>
</evidence>
<keyword evidence="3" id="KW-1185">Reference proteome</keyword>
<dbReference type="AlphaFoldDB" id="A0A6A6T5W5"/>
<proteinExistence type="predicted"/>
<gene>
    <name evidence="2" type="ORF">K491DRAFT_679160</name>
</gene>
<name>A0A6A6T5W5_9PLEO</name>
<reference evidence="2" key="1">
    <citation type="journal article" date="2020" name="Stud. Mycol.">
        <title>101 Dothideomycetes genomes: a test case for predicting lifestyles and emergence of pathogens.</title>
        <authorList>
            <person name="Haridas S."/>
            <person name="Albert R."/>
            <person name="Binder M."/>
            <person name="Bloem J."/>
            <person name="Labutti K."/>
            <person name="Salamov A."/>
            <person name="Andreopoulos B."/>
            <person name="Baker S."/>
            <person name="Barry K."/>
            <person name="Bills G."/>
            <person name="Bluhm B."/>
            <person name="Cannon C."/>
            <person name="Castanera R."/>
            <person name="Culley D."/>
            <person name="Daum C."/>
            <person name="Ezra D."/>
            <person name="Gonzalez J."/>
            <person name="Henrissat B."/>
            <person name="Kuo A."/>
            <person name="Liang C."/>
            <person name="Lipzen A."/>
            <person name="Lutzoni F."/>
            <person name="Magnuson J."/>
            <person name="Mondo S."/>
            <person name="Nolan M."/>
            <person name="Ohm R."/>
            <person name="Pangilinan J."/>
            <person name="Park H.-J."/>
            <person name="Ramirez L."/>
            <person name="Alfaro M."/>
            <person name="Sun H."/>
            <person name="Tritt A."/>
            <person name="Yoshinaga Y."/>
            <person name="Zwiers L.-H."/>
            <person name="Turgeon B."/>
            <person name="Goodwin S."/>
            <person name="Spatafora J."/>
            <person name="Crous P."/>
            <person name="Grigoriev I."/>
        </authorList>
    </citation>
    <scope>NUCLEOTIDE SEQUENCE</scope>
    <source>
        <strain evidence="2">CBS 122681</strain>
    </source>
</reference>
<protein>
    <submittedName>
        <fullName evidence="2">Uncharacterized protein</fullName>
    </submittedName>
</protein>
<feature type="compositionally biased region" description="Gly residues" evidence="1">
    <location>
        <begin position="41"/>
        <end position="58"/>
    </location>
</feature>
<evidence type="ECO:0000256" key="1">
    <source>
        <dbReference type="SAM" id="MobiDB-lite"/>
    </source>
</evidence>